<dbReference type="InterPro" id="IPR015813">
    <property type="entry name" value="Pyrv/PenolPyrv_kinase-like_dom"/>
</dbReference>
<dbReference type="AlphaFoldDB" id="H5SK23"/>
<sequence length="982" mass="109999">MREAPGGAGADLRALLQQELEAERARAHEDPFLDPVGLLGVRLFRRLARRELGTEEVARLVRELGAEAFEARAARLSRYLGESDPAANRARIRELLRGLLAPDGNPLAPEEAARALHRIDFGFVFTAHPTFALARGLQGDLLTLALRRDEEGRPLDGEARAALLARIRARAHGPDSPLDLDYEQRCALEAAENLLAALRLLWEETLELCRELYPQHWRRLVPRLVSIASWVGYDTDGRADIPWTETFVRRLVVAVVQLRRYREAVREIRAGLAAGDPRADALDSLDVRLSFTIHAHEEACGVFREVAAGLKEGDPRALARLAAVSRMLADARPSNLHDKRQLLAVLDRLLAVDAEDGAARRLWLLRAEVATLGLGAARTHLRINARQVHNAVRHLVGLDHHPDDPSYRLTYLETIHRLCREVEPVSVNFGSLAHESATARRAFMLCAQMLKYVDGGEPIRFLIAECDSPFTILAALYLARLFGVDADIDISPLFETRTALERGAAIVDEALRYGAYRDYLRRRERICVQTGFSDAGRYLGQIAAADAIERIRLELPAVLRRHGLADLELVIFDTHGESMGRGAHPASLHDRLAYFDTPHSRRLFAACGIRQRQETSFQGGDGYLPFLRREGALAVLTRVLEHRLQPPPADEDPFYARPPYVDEFFAAVRQFNARLFEDPDYGAFLGAFGTNMLHPTGSRSAVREAEGGRPPRLGHPAQLRAIPHNAILQQLGYLVHVIGGVGPAIARDPEAFEQLYRGSDRFRRLVSLVEHAFMYSDPLVTKAYVDLFDPGGWLLLARSRRDPAFEERLAEVARHYGELALFEPLARVMRFILRDHLDLARALRDHRRRTRDLGEEPIVVDPKTRDNLHLLHVVRLALIRTLALLASEIPDFSDRHEVTRTGLVHDLLRLSVEPTLRLLSRIFRVEEAASDGLDYGEPASYAPTMAQSYAREHQAIFRPIAGLYGLIREITTAVVHHVGAVG</sequence>
<accession>H5SK23</accession>
<comment type="function">
    <text evidence="1">Forms oxaloacetate, a four-carbon dicarboxylic acid source for the tricarboxylic acid cycle.</text>
</comment>
<proteinExistence type="predicted"/>
<keyword evidence="3" id="KW-0670">Pyruvate</keyword>
<reference evidence="3" key="2">
    <citation type="journal article" date="2012" name="PLoS ONE">
        <title>A Deeply Branching Thermophilic Bacterium with an Ancient Acetyl-CoA Pathway Dominates a Subsurface Ecosystem.</title>
        <authorList>
            <person name="Takami H."/>
            <person name="Noguchi H."/>
            <person name="Takaki Y."/>
            <person name="Uchiyama I."/>
            <person name="Toyoda A."/>
            <person name="Nishi S."/>
            <person name="Chee G.-J."/>
            <person name="Arai W."/>
            <person name="Nunoura T."/>
            <person name="Itoh T."/>
            <person name="Hattori M."/>
            <person name="Takai K."/>
        </authorList>
    </citation>
    <scope>NUCLEOTIDE SEQUENCE</scope>
</reference>
<dbReference type="PANTHER" id="PTHR30523:SF6">
    <property type="entry name" value="PHOSPHOENOLPYRUVATE CARBOXYLASE"/>
    <property type="match status" value="1"/>
</dbReference>
<dbReference type="GO" id="GO:0015977">
    <property type="term" value="P:carbon fixation"/>
    <property type="evidence" value="ECO:0007669"/>
    <property type="project" value="InterPro"/>
</dbReference>
<evidence type="ECO:0000313" key="3">
    <source>
        <dbReference type="EMBL" id="BAL56509.1"/>
    </source>
</evidence>
<dbReference type="GO" id="GO:0006099">
    <property type="term" value="P:tricarboxylic acid cycle"/>
    <property type="evidence" value="ECO:0007669"/>
    <property type="project" value="InterPro"/>
</dbReference>
<dbReference type="SUPFAM" id="SSF51621">
    <property type="entry name" value="Phosphoenolpyruvate/pyruvate domain"/>
    <property type="match status" value="1"/>
</dbReference>
<dbReference type="GO" id="GO:0008964">
    <property type="term" value="F:phosphoenolpyruvate carboxylase activity"/>
    <property type="evidence" value="ECO:0007669"/>
    <property type="project" value="InterPro"/>
</dbReference>
<name>H5SK23_9PROT</name>
<organism evidence="3">
    <name type="scientific">uncultured Alphaproteobacteria bacterium</name>
    <dbReference type="NCBI Taxonomy" id="91750"/>
    <lineage>
        <taxon>Bacteria</taxon>
        <taxon>Pseudomonadati</taxon>
        <taxon>Pseudomonadota</taxon>
        <taxon>Alphaproteobacteria</taxon>
        <taxon>environmental samples</taxon>
    </lineage>
</organism>
<dbReference type="EMBL" id="AP011749">
    <property type="protein sequence ID" value="BAL56509.1"/>
    <property type="molecule type" value="Genomic_DNA"/>
</dbReference>
<dbReference type="Pfam" id="PF00311">
    <property type="entry name" value="PEPcase"/>
    <property type="match status" value="1"/>
</dbReference>
<dbReference type="PANTHER" id="PTHR30523">
    <property type="entry name" value="PHOSPHOENOLPYRUVATE CARBOXYLASE"/>
    <property type="match status" value="1"/>
</dbReference>
<protein>
    <recommendedName>
        <fullName evidence="2">Phosphoenolpyruvate carboxylase</fullName>
    </recommendedName>
</protein>
<evidence type="ECO:0000256" key="1">
    <source>
        <dbReference type="ARBA" id="ARBA00003670"/>
    </source>
</evidence>
<reference evidence="3" key="1">
    <citation type="journal article" date="2005" name="Environ. Microbiol.">
        <title>Genetic and functional properties of uncultivated thermophilic crenarchaeotes from a subsurface gold mine as revealed by analysis of genome fragments.</title>
        <authorList>
            <person name="Nunoura T."/>
            <person name="Hirayama H."/>
            <person name="Takami H."/>
            <person name="Oida H."/>
            <person name="Nishi S."/>
            <person name="Shimamura S."/>
            <person name="Suzuki Y."/>
            <person name="Inagaki F."/>
            <person name="Takai K."/>
            <person name="Nealson K.H."/>
            <person name="Horikoshi K."/>
        </authorList>
    </citation>
    <scope>NUCLEOTIDE SEQUENCE</scope>
</reference>
<dbReference type="InterPro" id="IPR021135">
    <property type="entry name" value="PEP_COase"/>
</dbReference>
<evidence type="ECO:0000256" key="2">
    <source>
        <dbReference type="ARBA" id="ARBA00022419"/>
    </source>
</evidence>
<gene>
    <name evidence="3" type="ORF">HGMM_F40A07C28</name>
</gene>
<dbReference type="GO" id="GO:0005829">
    <property type="term" value="C:cytosol"/>
    <property type="evidence" value="ECO:0007669"/>
    <property type="project" value="TreeGrafter"/>
</dbReference>